<gene>
    <name evidence="1" type="ORF">LCGC14_1852950</name>
</gene>
<comment type="caution">
    <text evidence="1">The sequence shown here is derived from an EMBL/GenBank/DDBJ whole genome shotgun (WGS) entry which is preliminary data.</text>
</comment>
<name>A0A0F9J8Z5_9ZZZZ</name>
<dbReference type="AlphaFoldDB" id="A0A0F9J8Z5"/>
<evidence type="ECO:0000313" key="1">
    <source>
        <dbReference type="EMBL" id="KKL95602.1"/>
    </source>
</evidence>
<sequence length="84" mass="9043">MARYEPESPTTSLEGPALAAYLAQELRRIAESFLGVEEILLVELNVEPDKPRDGMIILVDGTNFNPGSGAGFYGRVGGAWTFLG</sequence>
<dbReference type="EMBL" id="LAZR01018636">
    <property type="protein sequence ID" value="KKL95602.1"/>
    <property type="molecule type" value="Genomic_DNA"/>
</dbReference>
<organism evidence="1">
    <name type="scientific">marine sediment metagenome</name>
    <dbReference type="NCBI Taxonomy" id="412755"/>
    <lineage>
        <taxon>unclassified sequences</taxon>
        <taxon>metagenomes</taxon>
        <taxon>ecological metagenomes</taxon>
    </lineage>
</organism>
<proteinExistence type="predicted"/>
<accession>A0A0F9J8Z5</accession>
<protein>
    <submittedName>
        <fullName evidence="1">Uncharacterized protein</fullName>
    </submittedName>
</protein>
<reference evidence="1" key="1">
    <citation type="journal article" date="2015" name="Nature">
        <title>Complex archaea that bridge the gap between prokaryotes and eukaryotes.</title>
        <authorList>
            <person name="Spang A."/>
            <person name="Saw J.H."/>
            <person name="Jorgensen S.L."/>
            <person name="Zaremba-Niedzwiedzka K."/>
            <person name="Martijn J."/>
            <person name="Lind A.E."/>
            <person name="van Eijk R."/>
            <person name="Schleper C."/>
            <person name="Guy L."/>
            <person name="Ettema T.J."/>
        </authorList>
    </citation>
    <scope>NUCLEOTIDE SEQUENCE</scope>
</reference>